<name>A0A5Q2RFZ1_9ACTN</name>
<evidence type="ECO:0000313" key="3">
    <source>
        <dbReference type="Proteomes" id="UP000334019"/>
    </source>
</evidence>
<dbReference type="KEGG" id="atq:GH723_05275"/>
<sequence>MTITAPLDDLADILAARAVRSVYQPIVDLDSGRVVGVEALARGPEGSALERPDLLFAAARRHGLLAELDLACRAAAIRGALDAGLPRSIPLFVNIEPEVAHAPIDDELRRLVTRASDRLHVVVEVTERSLVHSPAELLAVLAAVRELGWGIALDDVGAEVESLALMPFVRPDVIKLDLRLVQEQADADIAAIVAAVTAEAERTGARVLAEGIETTGHRDAALSLGATLGQGWLFARPGPVPASLDGPATFVPVAAPASPQTSIVDAAAAGRPLRRSTKRLLLEMSWHLEREALNHGAATVVLSTFQTAERFTPATQRRYADLASRTAFVGALGTGIGRQPAPGVRGGSIAVDDPLVDEWVIAVVAPHFSAVLAARDLHDDGPDDERRFDAVLTYDRDRVLSAASSLMARITRRS</sequence>
<dbReference type="PANTHER" id="PTHR33121:SF76">
    <property type="entry name" value="SIGNALING PROTEIN"/>
    <property type="match status" value="1"/>
</dbReference>
<dbReference type="GO" id="GO:0071111">
    <property type="term" value="F:cyclic-guanylate-specific phosphodiesterase activity"/>
    <property type="evidence" value="ECO:0007669"/>
    <property type="project" value="InterPro"/>
</dbReference>
<dbReference type="InterPro" id="IPR001633">
    <property type="entry name" value="EAL_dom"/>
</dbReference>
<evidence type="ECO:0000259" key="1">
    <source>
        <dbReference type="PROSITE" id="PS50883"/>
    </source>
</evidence>
<dbReference type="CDD" id="cd01948">
    <property type="entry name" value="EAL"/>
    <property type="match status" value="1"/>
</dbReference>
<dbReference type="InterPro" id="IPR050706">
    <property type="entry name" value="Cyclic-di-GMP_PDE-like"/>
</dbReference>
<accession>A0A5Q2RFZ1</accession>
<keyword evidence="3" id="KW-1185">Reference proteome</keyword>
<dbReference type="RefSeq" id="WP_153758670.1">
    <property type="nucleotide sequence ID" value="NZ_CP045851.1"/>
</dbReference>
<protein>
    <submittedName>
        <fullName evidence="2">EAL domain-containing protein</fullName>
    </submittedName>
</protein>
<dbReference type="AlphaFoldDB" id="A0A5Q2RFZ1"/>
<dbReference type="SMART" id="SM00052">
    <property type="entry name" value="EAL"/>
    <property type="match status" value="1"/>
</dbReference>
<gene>
    <name evidence="2" type="ORF">GH723_05275</name>
</gene>
<organism evidence="2 3">
    <name type="scientific">Actinomarinicola tropica</name>
    <dbReference type="NCBI Taxonomy" id="2789776"/>
    <lineage>
        <taxon>Bacteria</taxon>
        <taxon>Bacillati</taxon>
        <taxon>Actinomycetota</taxon>
        <taxon>Acidimicrobiia</taxon>
        <taxon>Acidimicrobiales</taxon>
        <taxon>Iamiaceae</taxon>
        <taxon>Actinomarinicola</taxon>
    </lineage>
</organism>
<dbReference type="InterPro" id="IPR035919">
    <property type="entry name" value="EAL_sf"/>
</dbReference>
<dbReference type="InterPro" id="IPR019278">
    <property type="entry name" value="DICT_dom"/>
</dbReference>
<dbReference type="PROSITE" id="PS50883">
    <property type="entry name" value="EAL"/>
    <property type="match status" value="1"/>
</dbReference>
<dbReference type="Pfam" id="PF00563">
    <property type="entry name" value="EAL"/>
    <property type="match status" value="1"/>
</dbReference>
<reference evidence="2 3" key="1">
    <citation type="submission" date="2019-11" db="EMBL/GenBank/DDBJ databases">
        <authorList>
            <person name="He Y."/>
        </authorList>
    </citation>
    <scope>NUCLEOTIDE SEQUENCE [LARGE SCALE GENOMIC DNA]</scope>
    <source>
        <strain evidence="2 3">SCSIO 58843</strain>
    </source>
</reference>
<evidence type="ECO:0000313" key="2">
    <source>
        <dbReference type="EMBL" id="QGG94564.1"/>
    </source>
</evidence>
<dbReference type="SUPFAM" id="SSF141868">
    <property type="entry name" value="EAL domain-like"/>
    <property type="match status" value="1"/>
</dbReference>
<feature type="domain" description="EAL" evidence="1">
    <location>
        <begin position="3"/>
        <end position="251"/>
    </location>
</feature>
<proteinExistence type="predicted"/>
<dbReference type="Pfam" id="PF10069">
    <property type="entry name" value="DICT"/>
    <property type="match status" value="1"/>
</dbReference>
<dbReference type="PANTHER" id="PTHR33121">
    <property type="entry name" value="CYCLIC DI-GMP PHOSPHODIESTERASE PDEF"/>
    <property type="match status" value="1"/>
</dbReference>
<dbReference type="Proteomes" id="UP000334019">
    <property type="component" value="Chromosome"/>
</dbReference>
<dbReference type="Gene3D" id="3.20.20.450">
    <property type="entry name" value="EAL domain"/>
    <property type="match status" value="1"/>
</dbReference>
<dbReference type="EMBL" id="CP045851">
    <property type="protein sequence ID" value="QGG94564.1"/>
    <property type="molecule type" value="Genomic_DNA"/>
</dbReference>